<comment type="caution">
    <text evidence="1">The sequence shown here is derived from an EMBL/GenBank/DDBJ whole genome shotgun (WGS) entry which is preliminary data.</text>
</comment>
<dbReference type="EMBL" id="JAEDAJ010000008">
    <property type="protein sequence ID" value="MBK0332384.1"/>
    <property type="molecule type" value="Genomic_DNA"/>
</dbReference>
<evidence type="ECO:0000313" key="1">
    <source>
        <dbReference type="EMBL" id="MBK0332384.1"/>
    </source>
</evidence>
<dbReference type="RefSeq" id="WP_200503276.1">
    <property type="nucleotide sequence ID" value="NZ_JAEDAJ010000008.1"/>
</dbReference>
<keyword evidence="2" id="KW-1185">Reference proteome</keyword>
<gene>
    <name evidence="1" type="ORF">I8D64_13360</name>
</gene>
<reference evidence="1 2" key="1">
    <citation type="submission" date="2020-12" db="EMBL/GenBank/DDBJ databases">
        <title>Brachybacterium sp. MASK1Z-5, whole genome shotgun sequence.</title>
        <authorList>
            <person name="Tuo L."/>
        </authorList>
    </citation>
    <scope>NUCLEOTIDE SEQUENCE [LARGE SCALE GENOMIC DNA]</scope>
    <source>
        <strain evidence="1 2">MASK1Z-5</strain>
    </source>
</reference>
<proteinExistence type="predicted"/>
<protein>
    <submittedName>
        <fullName evidence="1">Uncharacterized protein</fullName>
    </submittedName>
</protein>
<evidence type="ECO:0000313" key="2">
    <source>
        <dbReference type="Proteomes" id="UP000612352"/>
    </source>
</evidence>
<accession>A0ABS1BCQ8</accession>
<organism evidence="1 2">
    <name type="scientific">Brachybacterium halotolerans</name>
    <dbReference type="NCBI Taxonomy" id="2795215"/>
    <lineage>
        <taxon>Bacteria</taxon>
        <taxon>Bacillati</taxon>
        <taxon>Actinomycetota</taxon>
        <taxon>Actinomycetes</taxon>
        <taxon>Micrococcales</taxon>
        <taxon>Dermabacteraceae</taxon>
        <taxon>Brachybacterium</taxon>
    </lineage>
</organism>
<dbReference type="Proteomes" id="UP000612352">
    <property type="component" value="Unassembled WGS sequence"/>
</dbReference>
<sequence>MVVLGGLFVFETLTVILQVGFFKFTKRRSNGVVGRLILNTTIHHHVEMRGGSQVIVSIRF</sequence>
<name>A0ABS1BCQ8_9MICO</name>